<sequence>MKRPGLNLKGNWLSMAGVLFLMLALVMGVASNAKAATGSFDRDRYLPEKAGGNDYDRAWISVTDSSGNTTSSPDTITVTVRAGVDDATSFILLETGNTSTVFTTTGTVQPNYRALGTTSGYVEDLAGSYWYSVLGNSIVGLDLRLNAANIGGNAQSATSGDLKVAEGSTLELLYGGSTLDTATVGFNSGSISSSPSSVTSVEGLPSNGNIILSISDPDENLNPVVRDVIGFYDGFTTGDTRGTASSMVQISAVDQSSDTGDTLSLGGTSIVARHIMLVETGNNTGVFTASGYVYGTTTTVAASDLVGNLKVGSSSESYYQGQDITLGAGTVSCTFRIVEANANGGIALIYNGTSTETYGTVSVVFDATSAPRADVGASLVAFGTSSLSLGDTQTGHKVVCYGTQTSTGYAVSAWGLPSSSSNYAATGSKLVKLMDGSSYCLIAVSSFSTPNDSAGLGTEGDIIANSGYGSVSVVFDGFRLVGPRDGDTLKVSYLDLLKSNGQAGTVSANISFGIAGKTGELSVDKTTVDINDFLTVTVIDDNLNTSSSTSQSVGEDSWNGTTTAERGDRLKVAAYSSGSGEGVGNALSLSFKDGTSVGTSSAIRVSNTDNSLVWIIPKDPSSGYIGTPGTRSSSAGSATFTLGTQSVDTNALMKGASSAAKSFLSSATTSSFVATLDGLGDTVEISPDGTRWIAIPVTETGANSATFVGTVGFDYTAARVTTDTTLTRTTAFSDSTDYTTITFANSEFNSTNRLDSFIGTGSVVRVRDDFSQEFQEVVSVAGSTMVVTKLASSTSFTPYKTWIQVIGNDMTTAREDTLSNGAKVFRIGGFFGATYRIRYNDAKDADGNYKAGDTLAATASDVGFQTYDGELSTNVSGTIGPNQYVVVTLVDEDLNTSTSSKQTTSEPDRTESGTRYVTFYNENGLGNPVGSSTSNAPDGLFKNGFTAKVLYASKLSNVLSSSVDQSSNTIDFKLEETAVNSGTFKGSFQLSSSSSTLNSSDRLQVSSGDSIYVHYNDSPSATAEDNSTNYRVVGPLSIETSIGSLLLSKAKAYLSGDTVVVSVVDDDQNTTSGQDTLTDKLKIEGSNYSTGGALTLDLVESGNTSGTFLATFTTGTETVETSANLGKVKAQEGGVVTVTYTDSSPSNTTVTETLSFGSYDATIEFNADSYGLGTYAIVTLADAERNTSHTGTETLLDDVFIQTSSVNSTKMRLVETGNDTGTFVGSILVTSSGATTEFNQIQGAEGETLTVTYSDTINTTSSTRTVTDTAAITAAVTPSPTPTPGVTPTPGITPTPGLTPTPSLIPGLGSVEGFVTDAATGDGIEGATVRNQSGIYTDTTDADGFYSIANVEAGTRTFTAVALGYVPSAPTAIVVTAGGTTNLDFALVASVQGTPITTPTVTPPPTATLVVAVADGDGIPIAGATVTVDGQSGVTDASGGATFTLEAGDYEVSVSATDYLTSVVTVTVTPPVTILPVTLEPKGPCPEPDEAVASAATVTPDSLSLTKGDSEDVIVLVTDEDGCPAQGVKVKRKLTSANKKKIKVTPASETTDTSGQATFTVKAKKSKGKANVKFAVKGVKDKPKVNVTLAK</sequence>
<dbReference type="GO" id="GO:0030246">
    <property type="term" value="F:carbohydrate binding"/>
    <property type="evidence" value="ECO:0007669"/>
    <property type="project" value="InterPro"/>
</dbReference>
<dbReference type="SUPFAM" id="SSF49452">
    <property type="entry name" value="Starch-binding domain-like"/>
    <property type="match status" value="1"/>
</dbReference>
<feature type="chain" id="PRO_5013401781" evidence="1">
    <location>
        <begin position="36"/>
        <end position="1591"/>
    </location>
</feature>
<dbReference type="SUPFAM" id="SSF49373">
    <property type="entry name" value="Invasin/intimin cell-adhesion fragments"/>
    <property type="match status" value="1"/>
</dbReference>
<dbReference type="RefSeq" id="WP_099324569.1">
    <property type="nucleotide sequence ID" value="NZ_LT934425.1"/>
</dbReference>
<dbReference type="InterPro" id="IPR008969">
    <property type="entry name" value="CarboxyPept-like_regulatory"/>
</dbReference>
<keyword evidence="3" id="KW-1185">Reference proteome</keyword>
<dbReference type="OrthoDB" id="831176at2"/>
<dbReference type="Gene3D" id="2.60.40.1120">
    <property type="entry name" value="Carboxypeptidase-like, regulatory domain"/>
    <property type="match status" value="2"/>
</dbReference>
<proteinExistence type="predicted"/>
<organism evidence="2 3">
    <name type="scientific">Kuenenia stuttgartiensis</name>
    <dbReference type="NCBI Taxonomy" id="174633"/>
    <lineage>
        <taxon>Bacteria</taxon>
        <taxon>Pseudomonadati</taxon>
        <taxon>Planctomycetota</taxon>
        <taxon>Candidatus Brocadiia</taxon>
        <taxon>Candidatus Brocadiales</taxon>
        <taxon>Candidatus Brocadiaceae</taxon>
        <taxon>Candidatus Kuenenia</taxon>
    </lineage>
</organism>
<keyword evidence="1" id="KW-0732">Signal</keyword>
<evidence type="ECO:0000256" key="1">
    <source>
        <dbReference type="SAM" id="SignalP"/>
    </source>
</evidence>
<evidence type="ECO:0000313" key="3">
    <source>
        <dbReference type="Proteomes" id="UP000221734"/>
    </source>
</evidence>
<dbReference type="EMBL" id="LT934425">
    <property type="protein sequence ID" value="SOH03803.1"/>
    <property type="molecule type" value="Genomic_DNA"/>
</dbReference>
<feature type="signal peptide" evidence="1">
    <location>
        <begin position="1"/>
        <end position="35"/>
    </location>
</feature>
<dbReference type="SUPFAM" id="SSF49464">
    <property type="entry name" value="Carboxypeptidase regulatory domain-like"/>
    <property type="match status" value="1"/>
</dbReference>
<dbReference type="Gene3D" id="2.60.40.10">
    <property type="entry name" value="Immunoglobulins"/>
    <property type="match status" value="1"/>
</dbReference>
<reference evidence="3" key="1">
    <citation type="submission" date="2017-10" db="EMBL/GenBank/DDBJ databases">
        <authorList>
            <person name="Frank J."/>
        </authorList>
    </citation>
    <scope>NUCLEOTIDE SEQUENCE [LARGE SCALE GENOMIC DNA]</scope>
</reference>
<dbReference type="InterPro" id="IPR008964">
    <property type="entry name" value="Invasin/intimin_cell_adhesion"/>
</dbReference>
<name>A0A2C9CDZ7_KUEST</name>
<protein>
    <submittedName>
        <fullName evidence="2">S-layer protein</fullName>
    </submittedName>
</protein>
<dbReference type="InterPro" id="IPR013783">
    <property type="entry name" value="Ig-like_fold"/>
</dbReference>
<dbReference type="InterPro" id="IPR013784">
    <property type="entry name" value="Carb-bd-like_fold"/>
</dbReference>
<accession>A0A2C9CDZ7</accession>
<dbReference type="Pfam" id="PF13620">
    <property type="entry name" value="CarboxypepD_reg"/>
    <property type="match status" value="2"/>
</dbReference>
<dbReference type="KEGG" id="kst:KSMBR1_1301"/>
<gene>
    <name evidence="2" type="ORF">KSMBR1_1301</name>
</gene>
<dbReference type="Proteomes" id="UP000221734">
    <property type="component" value="Chromosome Kuenenia_stuttgartiensis_MBR1"/>
</dbReference>
<dbReference type="SMR" id="A0A2C9CDZ7"/>
<evidence type="ECO:0000313" key="2">
    <source>
        <dbReference type="EMBL" id="SOH03803.1"/>
    </source>
</evidence>